<sequence length="469" mass="51584">MPTPARNSRASSVQIQEPRTRSPLHPPSPIAFKEQQGRPPPTAQQTIAGKLFRNLFKGLLFSQLTLISLLVIVLTIRGLILASSHHFHPKKWYPPLLASVAVSGVASLAWQCIFIYNPPRAVRATFWLSPILTCSVGILLVLIGTAVDAGVGAVFVLFAITQSLYGCWITTRLEYTDKILSLSTAFPPARTREVTTLSIFISVVYSGFLVTGIGGATSTRTNLDLLFISVILIGLAWTMQVLKNAQQVAISRARYVNFAHGEDMDAWSALLVTVKHLTGSICIGSTLVPITVLIRGSIRSVNLMSGSSDEVMYSGADCFSTLANKMVTCGNRWGFVHVGTYDKGFVEASSDTWKKFRSHNGSLCFLSAVSVGAVSSLTAGIWVLLVHKDYAFEVTLYAFIIGYFVGRVGLAWLQACVLAYYVAYSEDPQNIRFDGTIPQRIQRFQMLRAHRDNREHEVGRDRQESDESP</sequence>
<name>A0A8X7UEK5_BRACI</name>
<dbReference type="GO" id="GO:0022857">
    <property type="term" value="F:transmembrane transporter activity"/>
    <property type="evidence" value="ECO:0007669"/>
    <property type="project" value="UniProtKB-UniRule"/>
</dbReference>
<dbReference type="GO" id="GO:0005886">
    <property type="term" value="C:plasma membrane"/>
    <property type="evidence" value="ECO:0007669"/>
    <property type="project" value="UniProtKB-SubCell"/>
</dbReference>
<feature type="transmembrane region" description="Helical" evidence="6">
    <location>
        <begin position="126"/>
        <end position="147"/>
    </location>
</feature>
<feature type="transmembrane region" description="Helical" evidence="6">
    <location>
        <begin position="397"/>
        <end position="423"/>
    </location>
</feature>
<evidence type="ECO:0000256" key="1">
    <source>
        <dbReference type="ARBA" id="ARBA00004141"/>
    </source>
</evidence>
<evidence type="ECO:0000256" key="6">
    <source>
        <dbReference type="RuleBase" id="RU368066"/>
    </source>
</evidence>
<evidence type="ECO:0000313" key="9">
    <source>
        <dbReference type="Proteomes" id="UP000886595"/>
    </source>
</evidence>
<evidence type="ECO:0000256" key="7">
    <source>
        <dbReference type="SAM" id="MobiDB-lite"/>
    </source>
</evidence>
<feature type="compositionally biased region" description="Polar residues" evidence="7">
    <location>
        <begin position="1"/>
        <end position="17"/>
    </location>
</feature>
<reference evidence="8 9" key="1">
    <citation type="submission" date="2020-02" db="EMBL/GenBank/DDBJ databases">
        <authorList>
            <person name="Ma Q."/>
            <person name="Huang Y."/>
            <person name="Song X."/>
            <person name="Pei D."/>
        </authorList>
    </citation>
    <scope>NUCLEOTIDE SEQUENCE [LARGE SCALE GENOMIC DNA]</scope>
    <source>
        <strain evidence="8">Sxm20200214</strain>
        <tissue evidence="8">Leaf</tissue>
    </source>
</reference>
<gene>
    <name evidence="8" type="ORF">Bca52824_067726</name>
</gene>
<dbReference type="Proteomes" id="UP000886595">
    <property type="component" value="Unassembled WGS sequence"/>
</dbReference>
<feature type="transmembrane region" description="Helical" evidence="6">
    <location>
        <begin position="225"/>
        <end position="242"/>
    </location>
</feature>
<feature type="transmembrane region" description="Helical" evidence="6">
    <location>
        <begin position="363"/>
        <end position="385"/>
    </location>
</feature>
<accession>A0A8X7UEK5</accession>
<evidence type="ECO:0000256" key="2">
    <source>
        <dbReference type="ARBA" id="ARBA00007168"/>
    </source>
</evidence>
<comment type="function">
    <text evidence="6">Choline transporter.</text>
</comment>
<keyword evidence="5 6" id="KW-0472">Membrane</keyword>
<dbReference type="PANTHER" id="PTHR12385:SF84">
    <property type="entry name" value="CHOLINE TRANSPORTER-LIKE PROTEIN"/>
    <property type="match status" value="1"/>
</dbReference>
<dbReference type="Pfam" id="PF04515">
    <property type="entry name" value="Choline_transpo"/>
    <property type="match status" value="1"/>
</dbReference>
<proteinExistence type="inferred from homology"/>
<dbReference type="EMBL" id="JAAMPC010000013">
    <property type="protein sequence ID" value="KAG2273171.1"/>
    <property type="molecule type" value="Genomic_DNA"/>
</dbReference>
<feature type="transmembrane region" description="Helical" evidence="6">
    <location>
        <begin position="92"/>
        <end position="114"/>
    </location>
</feature>
<protein>
    <recommendedName>
        <fullName evidence="6">Choline transporter-like protein</fullName>
    </recommendedName>
</protein>
<dbReference type="PANTHER" id="PTHR12385">
    <property type="entry name" value="CHOLINE TRANSPORTER-LIKE (SLC FAMILY 44)"/>
    <property type="match status" value="1"/>
</dbReference>
<dbReference type="InterPro" id="IPR007603">
    <property type="entry name" value="Choline_transptr-like"/>
</dbReference>
<evidence type="ECO:0000256" key="5">
    <source>
        <dbReference type="ARBA" id="ARBA00023136"/>
    </source>
</evidence>
<evidence type="ECO:0000256" key="3">
    <source>
        <dbReference type="ARBA" id="ARBA00022692"/>
    </source>
</evidence>
<comment type="caution">
    <text evidence="8">The sequence shown here is derived from an EMBL/GenBank/DDBJ whole genome shotgun (WGS) entry which is preliminary data.</text>
</comment>
<organism evidence="8 9">
    <name type="scientific">Brassica carinata</name>
    <name type="common">Ethiopian mustard</name>
    <name type="synonym">Abyssinian cabbage</name>
    <dbReference type="NCBI Taxonomy" id="52824"/>
    <lineage>
        <taxon>Eukaryota</taxon>
        <taxon>Viridiplantae</taxon>
        <taxon>Streptophyta</taxon>
        <taxon>Embryophyta</taxon>
        <taxon>Tracheophyta</taxon>
        <taxon>Spermatophyta</taxon>
        <taxon>Magnoliopsida</taxon>
        <taxon>eudicotyledons</taxon>
        <taxon>Gunneridae</taxon>
        <taxon>Pentapetalae</taxon>
        <taxon>rosids</taxon>
        <taxon>malvids</taxon>
        <taxon>Brassicales</taxon>
        <taxon>Brassicaceae</taxon>
        <taxon>Brassiceae</taxon>
        <taxon>Brassica</taxon>
    </lineage>
</organism>
<comment type="similarity">
    <text evidence="2 6">Belongs to the CTL (choline transporter-like) family.</text>
</comment>
<evidence type="ECO:0000256" key="4">
    <source>
        <dbReference type="ARBA" id="ARBA00022989"/>
    </source>
</evidence>
<feature type="region of interest" description="Disordered" evidence="7">
    <location>
        <begin position="1"/>
        <end position="43"/>
    </location>
</feature>
<evidence type="ECO:0000313" key="8">
    <source>
        <dbReference type="EMBL" id="KAG2273171.1"/>
    </source>
</evidence>
<keyword evidence="4 6" id="KW-1133">Transmembrane helix</keyword>
<keyword evidence="9" id="KW-1185">Reference proteome</keyword>
<feature type="transmembrane region" description="Helical" evidence="6">
    <location>
        <begin position="194"/>
        <end position="213"/>
    </location>
</feature>
<dbReference type="AlphaFoldDB" id="A0A8X7UEK5"/>
<keyword evidence="3 6" id="KW-0812">Transmembrane</keyword>
<comment type="subcellular location">
    <subcellularLocation>
        <location evidence="6">Cell membrane</location>
        <topology evidence="6">Multi-pass membrane protein</topology>
    </subcellularLocation>
    <subcellularLocation>
        <location evidence="1">Membrane</location>
        <topology evidence="1">Multi-pass membrane protein</topology>
    </subcellularLocation>
</comment>
<feature type="transmembrane region" description="Helical" evidence="6">
    <location>
        <begin position="153"/>
        <end position="173"/>
    </location>
</feature>
<dbReference type="OrthoDB" id="44736at2759"/>
<feature type="transmembrane region" description="Helical" evidence="6">
    <location>
        <begin position="59"/>
        <end position="80"/>
    </location>
</feature>